<feature type="chain" id="PRO_5004638994" description="Tc toxin complex TcA C-terminal TcB-binding domain-containing protein" evidence="1">
    <location>
        <begin position="20"/>
        <end position="797"/>
    </location>
</feature>
<feature type="signal peptide" evidence="1">
    <location>
        <begin position="1"/>
        <end position="19"/>
    </location>
</feature>
<dbReference type="Proteomes" id="UP000016570">
    <property type="component" value="Unassembled WGS sequence"/>
</dbReference>
<comment type="caution">
    <text evidence="2">The sequence shown here is derived from an EMBL/GenBank/DDBJ whole genome shotgun (WGS) entry which is preliminary data.</text>
</comment>
<protein>
    <recommendedName>
        <fullName evidence="4">Tc toxin complex TcA C-terminal TcB-binding domain-containing protein</fullName>
    </recommendedName>
</protein>
<dbReference type="PANTHER" id="PTHR34714:SF2">
    <property type="entry name" value="EGF-LIKE DOMAIN-CONTAINING PROTEIN"/>
    <property type="match status" value="1"/>
</dbReference>
<dbReference type="STRING" id="1219065.VPR01S_15_00260"/>
<accession>U3BPP0</accession>
<dbReference type="RefSeq" id="WP_021706477.1">
    <property type="nucleotide sequence ID" value="NZ_BATJ01000015.1"/>
</dbReference>
<keyword evidence="3" id="KW-1185">Reference proteome</keyword>
<sequence>MKFLPVLISLTLSPSIVLANDWLEVNNLPGNVNIPSWTEKAYINNSVISRTTSDLYVNFSDWIAEQNLYVTKPTRVVLFADTLKIDENFNHLIDNQNILIFARRVIGHGTANFVLGKEGAVASFTIIADHVEPTINILAFRSNDTVSVDKLNDADTLGISVLTAGDTYRSVDITTNLNEYLLQHTASLVDIEGRIFDAASAVFDTNPVVAGKMIDWAERTLRLSDDALEKDPLLADLYLQAVAFQQFITLSAQSDQYVPRLDRTLYKDKYRAYLDAMAAYQAQWDLASDRQTKIDDKLDAAQRALDNVTDVLNAQQSIIDQSDKNVSKLHESLSALEKRYNTQELTALSARSNYVYGVEVWKTQQELNAALQIFQAIAELGSAISGVFTGNLGAVNDLTEQLSQTPETLSKAKNLVTNIKNVTGIIDNISKSIGGIAKLTNEAKGSIKIQKIAGALDTFNFALPTIEESNLAWDLMLAEVRSNLRFADSLGIRGARQYLLELEKQVLLGKGINTAQLNLAHEQAKMLDMLLTQEVSQNQQARLQQAITDYQQESGQFDTIEKELSRMLTHFKRPMFIALANYKQAYKYWALKESSLKPSLNKSALDYQSDLATIESEYLNALERFDPAPQDSLAVTDFIIDDQTQLQSLAEHGELNVQLALDNEKFCRYDRVRLSTLRVYLEGESLPYGQEFNLKLSNSGNYQDRFKDQQFAFSSTPLNRSFDYRLDDAQHNQTSIILDGAVANKLAYAYFEPTPFTTWNVKVADFGQADTQYLQNVERVRFEFLGSGIPGERNCNQ</sequence>
<proteinExistence type="predicted"/>
<reference evidence="2 3" key="1">
    <citation type="submission" date="2013-09" db="EMBL/GenBank/DDBJ databases">
        <title>Whole genome shotgun sequence of Vibrio proteolyticus NBRC 13287.</title>
        <authorList>
            <person name="Isaki S."/>
            <person name="Hosoyama A."/>
            <person name="Numata M."/>
            <person name="Hashimoto M."/>
            <person name="Hosoyama Y."/>
            <person name="Tsuchikane K."/>
            <person name="Noguchi M."/>
            <person name="Hirakata S."/>
            <person name="Ichikawa N."/>
            <person name="Ohji S."/>
            <person name="Yamazoe A."/>
            <person name="Fujita N."/>
        </authorList>
    </citation>
    <scope>NUCLEOTIDE SEQUENCE [LARGE SCALE GENOMIC DNA]</scope>
    <source>
        <strain evidence="2 3">NBRC 13287</strain>
    </source>
</reference>
<evidence type="ECO:0000313" key="2">
    <source>
        <dbReference type="EMBL" id="GAD68508.1"/>
    </source>
</evidence>
<dbReference type="eggNOG" id="ENOG502ZVM0">
    <property type="taxonomic scope" value="Bacteria"/>
</dbReference>
<keyword evidence="1" id="KW-0732">Signal</keyword>
<dbReference type="EMBL" id="BATJ01000015">
    <property type="protein sequence ID" value="GAD68508.1"/>
    <property type="molecule type" value="Genomic_DNA"/>
</dbReference>
<evidence type="ECO:0000256" key="1">
    <source>
        <dbReference type="SAM" id="SignalP"/>
    </source>
</evidence>
<organism evidence="2 3">
    <name type="scientific">Vibrio proteolyticus NBRC 13287</name>
    <dbReference type="NCBI Taxonomy" id="1219065"/>
    <lineage>
        <taxon>Bacteria</taxon>
        <taxon>Pseudomonadati</taxon>
        <taxon>Pseudomonadota</taxon>
        <taxon>Gammaproteobacteria</taxon>
        <taxon>Vibrionales</taxon>
        <taxon>Vibrionaceae</taxon>
        <taxon>Vibrio</taxon>
    </lineage>
</organism>
<evidence type="ECO:0000313" key="3">
    <source>
        <dbReference type="Proteomes" id="UP000016570"/>
    </source>
</evidence>
<gene>
    <name evidence="2" type="ORF">VPR01S_15_00260</name>
</gene>
<dbReference type="PANTHER" id="PTHR34714">
    <property type="entry name" value="EGF-LIKE DOMAIN-CONTAINING PROTEIN"/>
    <property type="match status" value="1"/>
</dbReference>
<dbReference type="AlphaFoldDB" id="U3BPP0"/>
<name>U3BPP0_VIBPR</name>
<evidence type="ECO:0008006" key="4">
    <source>
        <dbReference type="Google" id="ProtNLM"/>
    </source>
</evidence>